<evidence type="ECO:0000256" key="1">
    <source>
        <dbReference type="ARBA" id="ARBA00004651"/>
    </source>
</evidence>
<feature type="transmembrane region" description="Helical" evidence="7">
    <location>
        <begin position="404"/>
        <end position="425"/>
    </location>
</feature>
<keyword evidence="3" id="KW-1003">Cell membrane</keyword>
<feature type="domain" description="Major facilitator superfamily (MFS) profile" evidence="8">
    <location>
        <begin position="16"/>
        <end position="426"/>
    </location>
</feature>
<dbReference type="GO" id="GO:0005886">
    <property type="term" value="C:plasma membrane"/>
    <property type="evidence" value="ECO:0007669"/>
    <property type="project" value="UniProtKB-SubCell"/>
</dbReference>
<evidence type="ECO:0000313" key="9">
    <source>
        <dbReference type="EMBL" id="MCZ8405347.1"/>
    </source>
</evidence>
<dbReference type="InterPro" id="IPR011701">
    <property type="entry name" value="MFS"/>
</dbReference>
<protein>
    <submittedName>
        <fullName evidence="9">MFS transporter</fullName>
    </submittedName>
</protein>
<dbReference type="CDD" id="cd17369">
    <property type="entry name" value="MFS_ShiA_like"/>
    <property type="match status" value="1"/>
</dbReference>
<feature type="transmembrane region" description="Helical" evidence="7">
    <location>
        <begin position="16"/>
        <end position="42"/>
    </location>
</feature>
<proteinExistence type="predicted"/>
<evidence type="ECO:0000256" key="3">
    <source>
        <dbReference type="ARBA" id="ARBA00022475"/>
    </source>
</evidence>
<organism evidence="9 10">
    <name type="scientific">Alcaligenes xylosoxydans xylosoxydans</name>
    <name type="common">Achromobacter xylosoxidans</name>
    <dbReference type="NCBI Taxonomy" id="85698"/>
    <lineage>
        <taxon>Bacteria</taxon>
        <taxon>Pseudomonadati</taxon>
        <taxon>Pseudomonadota</taxon>
        <taxon>Betaproteobacteria</taxon>
        <taxon>Burkholderiales</taxon>
        <taxon>Alcaligenaceae</taxon>
        <taxon>Achromobacter</taxon>
    </lineage>
</organism>
<keyword evidence="6 7" id="KW-0472">Membrane</keyword>
<dbReference type="EMBL" id="JAPZVI010000038">
    <property type="protein sequence ID" value="MCZ8405347.1"/>
    <property type="molecule type" value="Genomic_DNA"/>
</dbReference>
<evidence type="ECO:0000256" key="5">
    <source>
        <dbReference type="ARBA" id="ARBA00022989"/>
    </source>
</evidence>
<dbReference type="Proteomes" id="UP001141992">
    <property type="component" value="Unassembled WGS sequence"/>
</dbReference>
<evidence type="ECO:0000256" key="4">
    <source>
        <dbReference type="ARBA" id="ARBA00022692"/>
    </source>
</evidence>
<keyword evidence="4 7" id="KW-0812">Transmembrane</keyword>
<dbReference type="FunFam" id="1.20.1250.20:FF:000001">
    <property type="entry name" value="Dicarboxylate MFS transporter"/>
    <property type="match status" value="1"/>
</dbReference>
<dbReference type="RefSeq" id="WP_269865504.1">
    <property type="nucleotide sequence ID" value="NZ_JAPZVI010000038.1"/>
</dbReference>
<dbReference type="SUPFAM" id="SSF103473">
    <property type="entry name" value="MFS general substrate transporter"/>
    <property type="match status" value="1"/>
</dbReference>
<dbReference type="PANTHER" id="PTHR43045:SF1">
    <property type="entry name" value="SHIKIMATE TRANSPORTER"/>
    <property type="match status" value="1"/>
</dbReference>
<feature type="transmembrane region" description="Helical" evidence="7">
    <location>
        <begin position="281"/>
        <end position="300"/>
    </location>
</feature>
<evidence type="ECO:0000256" key="2">
    <source>
        <dbReference type="ARBA" id="ARBA00022448"/>
    </source>
</evidence>
<feature type="transmembrane region" description="Helical" evidence="7">
    <location>
        <begin position="113"/>
        <end position="133"/>
    </location>
</feature>
<dbReference type="PROSITE" id="PS50850">
    <property type="entry name" value="MFS"/>
    <property type="match status" value="1"/>
</dbReference>
<comment type="subcellular location">
    <subcellularLocation>
        <location evidence="1">Cell membrane</location>
        <topology evidence="1">Multi-pass membrane protein</topology>
    </subcellularLocation>
</comment>
<feature type="transmembrane region" description="Helical" evidence="7">
    <location>
        <begin position="337"/>
        <end position="357"/>
    </location>
</feature>
<feature type="transmembrane region" description="Helical" evidence="7">
    <location>
        <begin position="154"/>
        <end position="177"/>
    </location>
</feature>
<feature type="transmembrane region" description="Helical" evidence="7">
    <location>
        <begin position="312"/>
        <end position="331"/>
    </location>
</feature>
<evidence type="ECO:0000256" key="7">
    <source>
        <dbReference type="SAM" id="Phobius"/>
    </source>
</evidence>
<dbReference type="GO" id="GO:0022857">
    <property type="term" value="F:transmembrane transporter activity"/>
    <property type="evidence" value="ECO:0007669"/>
    <property type="project" value="InterPro"/>
</dbReference>
<gene>
    <name evidence="9" type="ORF">O9570_28115</name>
</gene>
<dbReference type="InterPro" id="IPR036259">
    <property type="entry name" value="MFS_trans_sf"/>
</dbReference>
<sequence length="441" mass="47692">MVQSISSKTPPSPRRVAFASLIGTAVEWYDFFLFGICAALVFPKIFFPSEDPATALLASFATFGVAFLARPLGAVFFGHMGDTVGRKSALVTTLLLMGIATCLIGLVPTYESIGAWGAAALVVLRLCQGFAIGGEWGGAALMAIEHSPEGKRGFYGVFSQIGNPIGFFLCNAVLQVVIWATSEEAFLQWGWRIGFLMSAVLVIIGLYVRLNITDAAIFTEAKARQEPARAKPVPIKVLFRDHWGILIRTVCLQAAFSVGSYALISFYGAYTQRTLGLPSSWVLISGMVGAVISIPFYFYFAKLSDRVGRRAVYVLGISAWLLIAFPFYWLINTGTLWGVVAASSLAWALGHAGTYAVQSSYLSECFPTEIRYTGISISYQLASVLWSAPSSFIAVWLFTTTGSIYAVSAFVGAAALLALISLGTMRETFRSDLRQTSQTSN</sequence>
<feature type="transmembrane region" description="Helical" evidence="7">
    <location>
        <begin position="189"/>
        <end position="208"/>
    </location>
</feature>
<comment type="caution">
    <text evidence="9">The sequence shown here is derived from an EMBL/GenBank/DDBJ whole genome shotgun (WGS) entry which is preliminary data.</text>
</comment>
<dbReference type="Gene3D" id="1.20.1250.20">
    <property type="entry name" value="MFS general substrate transporter like domains"/>
    <property type="match status" value="1"/>
</dbReference>
<evidence type="ECO:0000259" key="8">
    <source>
        <dbReference type="PROSITE" id="PS50850"/>
    </source>
</evidence>
<evidence type="ECO:0000313" key="10">
    <source>
        <dbReference type="Proteomes" id="UP001141992"/>
    </source>
</evidence>
<feature type="transmembrane region" description="Helical" evidence="7">
    <location>
        <begin position="89"/>
        <end position="107"/>
    </location>
</feature>
<feature type="transmembrane region" description="Helical" evidence="7">
    <location>
        <begin position="377"/>
        <end position="398"/>
    </location>
</feature>
<evidence type="ECO:0000256" key="6">
    <source>
        <dbReference type="ARBA" id="ARBA00023136"/>
    </source>
</evidence>
<dbReference type="PANTHER" id="PTHR43045">
    <property type="entry name" value="SHIKIMATE TRANSPORTER"/>
    <property type="match status" value="1"/>
</dbReference>
<feature type="transmembrane region" description="Helical" evidence="7">
    <location>
        <begin position="245"/>
        <end position="269"/>
    </location>
</feature>
<feature type="transmembrane region" description="Helical" evidence="7">
    <location>
        <begin position="54"/>
        <end position="77"/>
    </location>
</feature>
<dbReference type="Pfam" id="PF07690">
    <property type="entry name" value="MFS_1"/>
    <property type="match status" value="1"/>
</dbReference>
<keyword evidence="5 7" id="KW-1133">Transmembrane helix</keyword>
<dbReference type="InterPro" id="IPR020846">
    <property type="entry name" value="MFS_dom"/>
</dbReference>
<accession>A0A9X3R708</accession>
<dbReference type="AlphaFoldDB" id="A0A9X3R708"/>
<keyword evidence="2" id="KW-0813">Transport</keyword>
<name>A0A9X3R708_ALCXX</name>
<reference evidence="9" key="1">
    <citation type="submission" date="2022-12" db="EMBL/GenBank/DDBJ databases">
        <authorList>
            <person name="Voronina O.L."/>
            <person name="Kunda M.S."/>
            <person name="Ryzhova N."/>
            <person name="Aksenova E.I."/>
        </authorList>
    </citation>
    <scope>NUCLEOTIDE SEQUENCE</scope>
    <source>
        <strain evidence="9">SCCH136:Ach223948</strain>
    </source>
</reference>